<feature type="domain" description="Gfo/Idh/MocA-like oxidoreductase N-terminal" evidence="1">
    <location>
        <begin position="6"/>
        <end position="121"/>
    </location>
</feature>
<dbReference type="Gene3D" id="3.30.360.10">
    <property type="entry name" value="Dihydrodipicolinate Reductase, domain 2"/>
    <property type="match status" value="1"/>
</dbReference>
<dbReference type="InterPro" id="IPR000683">
    <property type="entry name" value="Gfo/Idh/MocA-like_OxRdtase_N"/>
</dbReference>
<protein>
    <submittedName>
        <fullName evidence="2">Gfo/Idh/MocA family oxidoreductase</fullName>
    </submittedName>
</protein>
<name>A0AAE3ANW4_9FIRM</name>
<dbReference type="Gene3D" id="3.40.50.720">
    <property type="entry name" value="NAD(P)-binding Rossmann-like Domain"/>
    <property type="match status" value="1"/>
</dbReference>
<dbReference type="AlphaFoldDB" id="A0AAE3ANW4"/>
<evidence type="ECO:0000313" key="2">
    <source>
        <dbReference type="EMBL" id="MCC2137811.1"/>
    </source>
</evidence>
<dbReference type="SUPFAM" id="SSF55347">
    <property type="entry name" value="Glyceraldehyde-3-phosphate dehydrogenase-like, C-terminal domain"/>
    <property type="match status" value="1"/>
</dbReference>
<dbReference type="InterPro" id="IPR036291">
    <property type="entry name" value="NAD(P)-bd_dom_sf"/>
</dbReference>
<evidence type="ECO:0000313" key="3">
    <source>
        <dbReference type="Proteomes" id="UP001199424"/>
    </source>
</evidence>
<dbReference type="PANTHER" id="PTHR43249">
    <property type="entry name" value="UDP-N-ACETYL-2-AMINO-2-DEOXY-D-GLUCURONATE OXIDASE"/>
    <property type="match status" value="1"/>
</dbReference>
<dbReference type="EMBL" id="JAJEQC010000016">
    <property type="protein sequence ID" value="MCC2137811.1"/>
    <property type="molecule type" value="Genomic_DNA"/>
</dbReference>
<dbReference type="SUPFAM" id="SSF51735">
    <property type="entry name" value="NAD(P)-binding Rossmann-fold domains"/>
    <property type="match status" value="1"/>
</dbReference>
<reference evidence="2" key="1">
    <citation type="submission" date="2021-10" db="EMBL/GenBank/DDBJ databases">
        <title>Anaerobic single-cell dispensing facilitates the cultivation of human gut bacteria.</title>
        <authorList>
            <person name="Afrizal A."/>
        </authorList>
    </citation>
    <scope>NUCLEOTIDE SEQUENCE</scope>
    <source>
        <strain evidence="2">CLA-AA-H250</strain>
    </source>
</reference>
<dbReference type="PANTHER" id="PTHR43249:SF1">
    <property type="entry name" value="D-GLUCOSIDE 3-DEHYDROGENASE"/>
    <property type="match status" value="1"/>
</dbReference>
<keyword evidence="3" id="KW-1185">Reference proteome</keyword>
<gene>
    <name evidence="2" type="ORF">LKD31_12445</name>
</gene>
<sequence>MKNGKLRVALVGVSFGAEFIPIYLKHPDVDSLVLVDTNEKLLNTVGDKFLLEERLTDFNAMLEDKTIDAVHLVTPPATHAPLSIQVMNAGKHCACTIPMGMSIDELYQVIDARKRSGKHYMFMETSVYGREFLYVKNLYEKGELGRIQFMRCAHYQDMEGWPDYWLGFPPLMHPTHAVAPCLMLLGKRPETVYCKGSGKVRKEVEAPYGCPYAFESALISLKDSDVSIEMARFLYHVARGYTESFNIYGERKSFEWQQLESEQPVLFSMALGANAEHVMNDYGRGGLVTEERIQIPDYADRLPAEIGRFTKQTVYDDSNPHLSFLQGGGHGGSHPHLVHEFVRSILEDRTPVPSDIDGAYWTGVGICAHQSAMDGGVVKRVPVFE</sequence>
<evidence type="ECO:0000259" key="1">
    <source>
        <dbReference type="Pfam" id="PF01408"/>
    </source>
</evidence>
<dbReference type="RefSeq" id="WP_308449952.1">
    <property type="nucleotide sequence ID" value="NZ_JAJEQC010000016.1"/>
</dbReference>
<dbReference type="InterPro" id="IPR052515">
    <property type="entry name" value="Gfo/Idh/MocA_Oxidoreductase"/>
</dbReference>
<dbReference type="Proteomes" id="UP001199424">
    <property type="component" value="Unassembled WGS sequence"/>
</dbReference>
<proteinExistence type="predicted"/>
<accession>A0AAE3ANW4</accession>
<dbReference type="Pfam" id="PF01408">
    <property type="entry name" value="GFO_IDH_MocA"/>
    <property type="match status" value="1"/>
</dbReference>
<organism evidence="2 3">
    <name type="scientific">Hominenteromicrobium mulieris</name>
    <dbReference type="NCBI Taxonomy" id="2885357"/>
    <lineage>
        <taxon>Bacteria</taxon>
        <taxon>Bacillati</taxon>
        <taxon>Bacillota</taxon>
        <taxon>Clostridia</taxon>
        <taxon>Eubacteriales</taxon>
        <taxon>Oscillospiraceae</taxon>
        <taxon>Hominenteromicrobium</taxon>
    </lineage>
</organism>
<dbReference type="GO" id="GO:0000166">
    <property type="term" value="F:nucleotide binding"/>
    <property type="evidence" value="ECO:0007669"/>
    <property type="project" value="InterPro"/>
</dbReference>
<comment type="caution">
    <text evidence="2">The sequence shown here is derived from an EMBL/GenBank/DDBJ whole genome shotgun (WGS) entry which is preliminary data.</text>
</comment>